<sequence length="149" mass="15934">MADIAPDSFLVVTVAKQLRRAFEQQAKRYDLTLPQWRVLAQLAASGGLTQSTLSSLVETDPMTVSGILDRLETRGLVVRSADANDSRAKIANATPAALKLVGKLGTLAASIRDDAFAGVSDSERTSLVNALTKVSENLSGHLDRRQDQA</sequence>
<reference evidence="5 6" key="1">
    <citation type="submission" date="2023-02" db="EMBL/GenBank/DDBJ databases">
        <title>Devosia algicola sp. nov., isolated from the phycosphere of marine algae.</title>
        <authorList>
            <person name="Kim J.M."/>
            <person name="Lee J.K."/>
            <person name="Choi B.J."/>
            <person name="Bayburt H."/>
            <person name="Jeon C.O."/>
        </authorList>
    </citation>
    <scope>NUCLEOTIDE SEQUENCE [LARGE SCALE GENOMIC DNA]</scope>
    <source>
        <strain evidence="5 6">G20-9</strain>
    </source>
</reference>
<dbReference type="SMART" id="SM00347">
    <property type="entry name" value="HTH_MARR"/>
    <property type="match status" value="1"/>
</dbReference>
<evidence type="ECO:0000256" key="2">
    <source>
        <dbReference type="ARBA" id="ARBA00023125"/>
    </source>
</evidence>
<gene>
    <name evidence="5" type="ORF">PSQ19_03140</name>
</gene>
<dbReference type="PROSITE" id="PS50995">
    <property type="entry name" value="HTH_MARR_2"/>
    <property type="match status" value="1"/>
</dbReference>
<dbReference type="InterPro" id="IPR036390">
    <property type="entry name" value="WH_DNA-bd_sf"/>
</dbReference>
<dbReference type="PANTHER" id="PTHR33164:SF64">
    <property type="entry name" value="TRANSCRIPTIONAL REGULATOR SLYA"/>
    <property type="match status" value="1"/>
</dbReference>
<protein>
    <submittedName>
        <fullName evidence="5">MarR family transcriptional regulator</fullName>
    </submittedName>
</protein>
<evidence type="ECO:0000256" key="1">
    <source>
        <dbReference type="ARBA" id="ARBA00023015"/>
    </source>
</evidence>
<dbReference type="EMBL" id="CP118246">
    <property type="protein sequence ID" value="WDR03197.1"/>
    <property type="molecule type" value="Genomic_DNA"/>
</dbReference>
<dbReference type="Gene3D" id="1.10.10.10">
    <property type="entry name" value="Winged helix-like DNA-binding domain superfamily/Winged helix DNA-binding domain"/>
    <property type="match status" value="1"/>
</dbReference>
<accession>A0ABY7YPT5</accession>
<dbReference type="InterPro" id="IPR039422">
    <property type="entry name" value="MarR/SlyA-like"/>
</dbReference>
<dbReference type="InterPro" id="IPR000835">
    <property type="entry name" value="HTH_MarR-typ"/>
</dbReference>
<dbReference type="RefSeq" id="WP_282219591.1">
    <property type="nucleotide sequence ID" value="NZ_CP118246.1"/>
</dbReference>
<dbReference type="Proteomes" id="UP001220530">
    <property type="component" value="Chromosome"/>
</dbReference>
<name>A0ABY7YPT5_9HYPH</name>
<keyword evidence="6" id="KW-1185">Reference proteome</keyword>
<evidence type="ECO:0000259" key="4">
    <source>
        <dbReference type="PROSITE" id="PS50995"/>
    </source>
</evidence>
<dbReference type="PRINTS" id="PR00598">
    <property type="entry name" value="HTHMARR"/>
</dbReference>
<evidence type="ECO:0000313" key="5">
    <source>
        <dbReference type="EMBL" id="WDR03197.1"/>
    </source>
</evidence>
<evidence type="ECO:0000256" key="3">
    <source>
        <dbReference type="ARBA" id="ARBA00023163"/>
    </source>
</evidence>
<proteinExistence type="predicted"/>
<organism evidence="5 6">
    <name type="scientific">Devosia algicola</name>
    <dbReference type="NCBI Taxonomy" id="3026418"/>
    <lineage>
        <taxon>Bacteria</taxon>
        <taxon>Pseudomonadati</taxon>
        <taxon>Pseudomonadota</taxon>
        <taxon>Alphaproteobacteria</taxon>
        <taxon>Hyphomicrobiales</taxon>
        <taxon>Devosiaceae</taxon>
        <taxon>Devosia</taxon>
    </lineage>
</organism>
<dbReference type="SUPFAM" id="SSF46785">
    <property type="entry name" value="Winged helix' DNA-binding domain"/>
    <property type="match status" value="1"/>
</dbReference>
<dbReference type="InterPro" id="IPR036388">
    <property type="entry name" value="WH-like_DNA-bd_sf"/>
</dbReference>
<keyword evidence="2" id="KW-0238">DNA-binding</keyword>
<dbReference type="Pfam" id="PF01047">
    <property type="entry name" value="MarR"/>
    <property type="match status" value="1"/>
</dbReference>
<evidence type="ECO:0000313" key="6">
    <source>
        <dbReference type="Proteomes" id="UP001220530"/>
    </source>
</evidence>
<dbReference type="PANTHER" id="PTHR33164">
    <property type="entry name" value="TRANSCRIPTIONAL REGULATOR, MARR FAMILY"/>
    <property type="match status" value="1"/>
</dbReference>
<keyword evidence="1" id="KW-0805">Transcription regulation</keyword>
<feature type="domain" description="HTH marR-type" evidence="4">
    <location>
        <begin position="4"/>
        <end position="136"/>
    </location>
</feature>
<keyword evidence="3" id="KW-0804">Transcription</keyword>